<accession>A0A0W0VLM3</accession>
<dbReference type="PATRIC" id="fig|45067.4.peg.1779"/>
<dbReference type="EMBL" id="LNYI01000033">
    <property type="protein sequence ID" value="KTD20968.1"/>
    <property type="molecule type" value="Genomic_DNA"/>
</dbReference>
<evidence type="ECO:0000313" key="2">
    <source>
        <dbReference type="EMBL" id="KTD20968.1"/>
    </source>
</evidence>
<gene>
    <name evidence="2" type="ORF">Llan_1698</name>
</gene>
<dbReference type="AlphaFoldDB" id="A0A0W0VLM3"/>
<protein>
    <submittedName>
        <fullName evidence="2">Uncharacterized protein</fullName>
    </submittedName>
</protein>
<feature type="compositionally biased region" description="Basic residues" evidence="1">
    <location>
        <begin position="128"/>
        <end position="141"/>
    </location>
</feature>
<reference evidence="2 3" key="1">
    <citation type="submission" date="2015-11" db="EMBL/GenBank/DDBJ databases">
        <title>Genomic analysis of 38 Legionella species identifies large and diverse effector repertoires.</title>
        <authorList>
            <person name="Burstein D."/>
            <person name="Amaro F."/>
            <person name="Zusman T."/>
            <person name="Lifshitz Z."/>
            <person name="Cohen O."/>
            <person name="Gilbert J.A."/>
            <person name="Pupko T."/>
            <person name="Shuman H.A."/>
            <person name="Segal G."/>
        </authorList>
    </citation>
    <scope>NUCLEOTIDE SEQUENCE [LARGE SCALE GENOMIC DNA]</scope>
    <source>
        <strain evidence="2 3">ATCC 49751</strain>
    </source>
</reference>
<comment type="caution">
    <text evidence="2">The sequence shown here is derived from an EMBL/GenBank/DDBJ whole genome shotgun (WGS) entry which is preliminary data.</text>
</comment>
<feature type="compositionally biased region" description="Low complexity" evidence="1">
    <location>
        <begin position="105"/>
        <end position="123"/>
    </location>
</feature>
<evidence type="ECO:0000313" key="3">
    <source>
        <dbReference type="Proteomes" id="UP000054869"/>
    </source>
</evidence>
<dbReference type="eggNOG" id="ENOG5031EWM">
    <property type="taxonomic scope" value="Bacteria"/>
</dbReference>
<sequence length="147" mass="16333">MGQGTPMELTKIKKIVAEIQEFPAKIDSTELAKNARRLLKKYALLSEKIERNVLISAAHQKELAKIRTEEFKAIRRTLKEKANLILHAKNNKNVQSEKLAKKTVKTPTPKKTSKAAHVSVAKETSSKKTVKKSSPKPKKAAVPKEGA</sequence>
<keyword evidence="3" id="KW-1185">Reference proteome</keyword>
<organism evidence="2 3">
    <name type="scientific">Legionella lansingensis</name>
    <dbReference type="NCBI Taxonomy" id="45067"/>
    <lineage>
        <taxon>Bacteria</taxon>
        <taxon>Pseudomonadati</taxon>
        <taxon>Pseudomonadota</taxon>
        <taxon>Gammaproteobacteria</taxon>
        <taxon>Legionellales</taxon>
        <taxon>Legionellaceae</taxon>
        <taxon>Legionella</taxon>
    </lineage>
</organism>
<proteinExistence type="predicted"/>
<feature type="region of interest" description="Disordered" evidence="1">
    <location>
        <begin position="93"/>
        <end position="147"/>
    </location>
</feature>
<evidence type="ECO:0000256" key="1">
    <source>
        <dbReference type="SAM" id="MobiDB-lite"/>
    </source>
</evidence>
<name>A0A0W0VLM3_9GAMM</name>
<dbReference type="Proteomes" id="UP000054869">
    <property type="component" value="Unassembled WGS sequence"/>
</dbReference>